<comment type="similarity">
    <text evidence="5">Belongs to the TDD superfamily. DTWD2 family.</text>
</comment>
<evidence type="ECO:0000256" key="4">
    <source>
        <dbReference type="ARBA" id="ARBA00022694"/>
    </source>
</evidence>
<evidence type="ECO:0000313" key="7">
    <source>
        <dbReference type="EMBL" id="MDT0583802.1"/>
    </source>
</evidence>
<dbReference type="PANTHER" id="PTHR21392:SF0">
    <property type="entry name" value="TRNA-URIDINE AMINOCARBOXYPROPYLTRANSFERASE 2"/>
    <property type="match status" value="1"/>
</dbReference>
<dbReference type="InterPro" id="IPR039262">
    <property type="entry name" value="DTWD2/TAPT"/>
</dbReference>
<dbReference type="InterPro" id="IPR005636">
    <property type="entry name" value="DTW"/>
</dbReference>
<evidence type="ECO:0000256" key="2">
    <source>
        <dbReference type="ARBA" id="ARBA00022679"/>
    </source>
</evidence>
<evidence type="ECO:0000256" key="3">
    <source>
        <dbReference type="ARBA" id="ARBA00022691"/>
    </source>
</evidence>
<sequence length="205" mass="23591">MSKRAVCLTCHYPQSTCVCSAVKECNNQHDILVVQHPSEAKNAKNTVRLLSLSLNKLTVISSADEEAMLTLKATCLNAKQGIYFVFPNAESQSFETEVSKRKKDMCVSANLHKKTEQEKQTFIFIDATWRKAKRIWLENPWMDFCKSLHFDEQIDSLYHIRKTSIDNGLSTLEAVAYVLQKSEEIDVAPLLSLFEHMQSFWLQRR</sequence>
<comment type="caution">
    <text evidence="7">The sequence shown here is derived from an EMBL/GenBank/DDBJ whole genome shotgun (WGS) entry which is preliminary data.</text>
</comment>
<proteinExistence type="inferred from homology"/>
<name>A0AAW8R3N8_9ALTE</name>
<keyword evidence="3" id="KW-0949">S-adenosyl-L-methionine</keyword>
<organism evidence="7 8">
    <name type="scientific">Brumicola blandensis</name>
    <dbReference type="NCBI Taxonomy" id="3075611"/>
    <lineage>
        <taxon>Bacteria</taxon>
        <taxon>Pseudomonadati</taxon>
        <taxon>Pseudomonadota</taxon>
        <taxon>Gammaproteobacteria</taxon>
        <taxon>Alteromonadales</taxon>
        <taxon>Alteromonadaceae</taxon>
        <taxon>Brumicola</taxon>
    </lineage>
</organism>
<dbReference type="RefSeq" id="WP_311362565.1">
    <property type="nucleotide sequence ID" value="NZ_JAVRIE010000006.1"/>
</dbReference>
<evidence type="ECO:0000259" key="6">
    <source>
        <dbReference type="SMART" id="SM01144"/>
    </source>
</evidence>
<dbReference type="EC" id="2.5.1.25" evidence="1"/>
<keyword evidence="4" id="KW-0819">tRNA processing</keyword>
<protein>
    <recommendedName>
        <fullName evidence="1">tRNA-uridine aminocarboxypropyltransferase</fullName>
        <ecNumber evidence="1">2.5.1.25</ecNumber>
    </recommendedName>
</protein>
<dbReference type="Proteomes" id="UP001249020">
    <property type="component" value="Unassembled WGS sequence"/>
</dbReference>
<dbReference type="GO" id="GO:0008033">
    <property type="term" value="P:tRNA processing"/>
    <property type="evidence" value="ECO:0007669"/>
    <property type="project" value="UniProtKB-KW"/>
</dbReference>
<accession>A0AAW8R3N8</accession>
<dbReference type="SMART" id="SM01144">
    <property type="entry name" value="DTW"/>
    <property type="match status" value="1"/>
</dbReference>
<gene>
    <name evidence="7" type="ORF">RM544_14725</name>
</gene>
<evidence type="ECO:0000256" key="1">
    <source>
        <dbReference type="ARBA" id="ARBA00012386"/>
    </source>
</evidence>
<evidence type="ECO:0000256" key="5">
    <source>
        <dbReference type="ARBA" id="ARBA00034489"/>
    </source>
</evidence>
<dbReference type="EMBL" id="JAVRIE010000006">
    <property type="protein sequence ID" value="MDT0583802.1"/>
    <property type="molecule type" value="Genomic_DNA"/>
</dbReference>
<keyword evidence="8" id="KW-1185">Reference proteome</keyword>
<dbReference type="GO" id="GO:0016432">
    <property type="term" value="F:tRNA-uridine aminocarboxypropyltransferase activity"/>
    <property type="evidence" value="ECO:0007669"/>
    <property type="project" value="UniProtKB-EC"/>
</dbReference>
<evidence type="ECO:0000313" key="8">
    <source>
        <dbReference type="Proteomes" id="UP001249020"/>
    </source>
</evidence>
<dbReference type="AlphaFoldDB" id="A0AAW8R3N8"/>
<dbReference type="Pfam" id="PF03942">
    <property type="entry name" value="DTW"/>
    <property type="match status" value="1"/>
</dbReference>
<keyword evidence="2 7" id="KW-0808">Transferase</keyword>
<feature type="domain" description="DTW" evidence="6">
    <location>
        <begin position="3"/>
        <end position="205"/>
    </location>
</feature>
<dbReference type="PANTHER" id="PTHR21392">
    <property type="entry name" value="TRNA-URIDINE AMINOCARBOXYPROPYLTRANSFERASE 2"/>
    <property type="match status" value="1"/>
</dbReference>
<reference evidence="7 8" key="1">
    <citation type="submission" date="2023-09" db="EMBL/GenBank/DDBJ databases">
        <authorList>
            <person name="Rey-Velasco X."/>
        </authorList>
    </citation>
    <scope>NUCLEOTIDE SEQUENCE [LARGE SCALE GENOMIC DNA]</scope>
    <source>
        <strain evidence="7 8">W409</strain>
    </source>
</reference>